<evidence type="ECO:0000256" key="1">
    <source>
        <dbReference type="SAM" id="MobiDB-lite"/>
    </source>
</evidence>
<keyword evidence="2" id="KW-0472">Membrane</keyword>
<dbReference type="KEGG" id="ria:C7V51_10550"/>
<keyword evidence="2" id="KW-0812">Transmembrane</keyword>
<dbReference type="EMBL" id="CP028130">
    <property type="protein sequence ID" value="AZZ56270.1"/>
    <property type="molecule type" value="Genomic_DNA"/>
</dbReference>
<dbReference type="AlphaFoldDB" id="A0AAD1AFX6"/>
<organism evidence="3 4">
    <name type="scientific">Rathayibacter iranicus</name>
    <dbReference type="NCBI Taxonomy" id="59737"/>
    <lineage>
        <taxon>Bacteria</taxon>
        <taxon>Bacillati</taxon>
        <taxon>Actinomycetota</taxon>
        <taxon>Actinomycetes</taxon>
        <taxon>Micrococcales</taxon>
        <taxon>Microbacteriaceae</taxon>
        <taxon>Rathayibacter</taxon>
    </lineage>
</organism>
<proteinExistence type="predicted"/>
<feature type="transmembrane region" description="Helical" evidence="2">
    <location>
        <begin position="55"/>
        <end position="74"/>
    </location>
</feature>
<feature type="region of interest" description="Disordered" evidence="1">
    <location>
        <begin position="1"/>
        <end position="28"/>
    </location>
</feature>
<evidence type="ECO:0000256" key="2">
    <source>
        <dbReference type="SAM" id="Phobius"/>
    </source>
</evidence>
<accession>A0AAD1AFX6</accession>
<gene>
    <name evidence="3" type="ORF">C7V51_10550</name>
</gene>
<evidence type="ECO:0000313" key="4">
    <source>
        <dbReference type="Proteomes" id="UP000283946"/>
    </source>
</evidence>
<protein>
    <submittedName>
        <fullName evidence="3">Uncharacterized protein</fullName>
    </submittedName>
</protein>
<keyword evidence="2" id="KW-1133">Transmembrane helix</keyword>
<dbReference type="Proteomes" id="UP000283946">
    <property type="component" value="Chromosome"/>
</dbReference>
<feature type="transmembrane region" description="Helical" evidence="2">
    <location>
        <begin position="86"/>
        <end position="117"/>
    </location>
</feature>
<dbReference type="RefSeq" id="WP_104265437.1">
    <property type="nucleotide sequence ID" value="NZ_CP028130.1"/>
</dbReference>
<reference evidence="3 4" key="1">
    <citation type="submission" date="2018-03" db="EMBL/GenBank/DDBJ databases">
        <title>Bacteriophage NCPPB3778 and a type I-E CRISPR drive the evolution of the US Biological Select Agent, Rathayibacter toxicus.</title>
        <authorList>
            <person name="Davis E.W.II."/>
            <person name="Tabima J.F."/>
            <person name="Weisberg A.J."/>
            <person name="Dantas Lopes L."/>
            <person name="Wiseman M.S."/>
            <person name="Wiseman M.S."/>
            <person name="Pupko T."/>
            <person name="Belcher M.S."/>
            <person name="Sechler A.J."/>
            <person name="Tancos M.A."/>
            <person name="Schroeder B.K."/>
            <person name="Murray T.D."/>
            <person name="Luster D.G."/>
            <person name="Schneider W.L."/>
            <person name="Rogers E."/>
            <person name="Andreote F.D."/>
            <person name="Grunwald N.J."/>
            <person name="Putnam M.L."/>
            <person name="Chang J.H."/>
        </authorList>
    </citation>
    <scope>NUCLEOTIDE SEQUENCE [LARGE SCALE GENOMIC DNA]</scope>
    <source>
        <strain evidence="3 4">NCCPB 2253</strain>
    </source>
</reference>
<sequence length="122" mass="12420">MAISILPLSPGHTRATRPSPWRTRRRTPHGRFREPGLVALAWGVLALASSVHPLWSVPAIAVAVVAGAAAARALPCRGERRPAAAGLACAALALLVCSITAPAAVGAGFALLGWLAALRPGP</sequence>
<evidence type="ECO:0000313" key="3">
    <source>
        <dbReference type="EMBL" id="AZZ56270.1"/>
    </source>
</evidence>
<name>A0AAD1AFX6_9MICO</name>